<dbReference type="PANTHER" id="PTHR12526:SF630">
    <property type="entry name" value="GLYCOSYLTRANSFERASE"/>
    <property type="match status" value="1"/>
</dbReference>
<evidence type="ECO:0000313" key="2">
    <source>
        <dbReference type="EMBL" id="SUQ19245.1"/>
    </source>
</evidence>
<proteinExistence type="predicted"/>
<dbReference type="SUPFAM" id="SSF53756">
    <property type="entry name" value="UDP-Glycosyltransferase/glycogen phosphorylase"/>
    <property type="match status" value="1"/>
</dbReference>
<dbReference type="Pfam" id="PF00534">
    <property type="entry name" value="Glycos_transf_1"/>
    <property type="match status" value="1"/>
</dbReference>
<keyword evidence="2" id="KW-0808">Transferase</keyword>
<reference evidence="2 3" key="1">
    <citation type="submission" date="2017-08" db="EMBL/GenBank/DDBJ databases">
        <authorList>
            <person name="de Groot N.N."/>
        </authorList>
    </citation>
    <scope>NUCLEOTIDE SEQUENCE [LARGE SCALE GENOMIC DNA]</scope>
    <source>
        <strain evidence="2 3">HM2</strain>
    </source>
</reference>
<dbReference type="Gene3D" id="3.40.50.2000">
    <property type="entry name" value="Glycogen Phosphorylase B"/>
    <property type="match status" value="2"/>
</dbReference>
<dbReference type="EMBL" id="UHJL01000001">
    <property type="protein sequence ID" value="SUQ19245.1"/>
    <property type="molecule type" value="Genomic_DNA"/>
</dbReference>
<dbReference type="GO" id="GO:0016757">
    <property type="term" value="F:glycosyltransferase activity"/>
    <property type="evidence" value="ECO:0007669"/>
    <property type="project" value="InterPro"/>
</dbReference>
<evidence type="ECO:0000313" key="3">
    <source>
        <dbReference type="Proteomes" id="UP000255423"/>
    </source>
</evidence>
<sequence>MVESTFPKKKILVINQHFSTGGIKKSLESLLPILMECYDVNVLLLCGSTKEFDEKYPGIRIKTPFFISSGLSSLKDLKEMNLFFLRFCIKILFVYLSKIIGGEKVVKAFITISKKIGKYDCVISYAHDNWSKKGAFFGGGNYLAIKKTESSNKISWVHGEPKIIGLTSKRLFLTYSEFNHVIAVSDAVKSQFETLSDGLIKCEKIYNLINIDLILNKCRNTIYKENFGLFRIVTVGRLSKVAKRIDKVNEIAKKLKEQGYNYKWTVVGDGAEYDSCVKICKEYGLEGLVEYVGNQNNPYAYMKESDLFVLVSDSEAMPLVINEALIVGTPVVTTDFPSAKESVIDGVTGYITGKDVDSLFEKIAFCIEHDDLLKKIRNNIKLHSYNNEESIQAIRSMVG</sequence>
<dbReference type="Proteomes" id="UP000255423">
    <property type="component" value="Unassembled WGS sequence"/>
</dbReference>
<feature type="domain" description="Glycosyl transferase family 1" evidence="1">
    <location>
        <begin position="231"/>
        <end position="381"/>
    </location>
</feature>
<dbReference type="RefSeq" id="WP_181369037.1">
    <property type="nucleotide sequence ID" value="NZ_UHJL01000001.1"/>
</dbReference>
<gene>
    <name evidence="2" type="ORF">SAMN05661053_0474</name>
</gene>
<name>A0A380RVC0_FIBSU</name>
<dbReference type="InterPro" id="IPR001296">
    <property type="entry name" value="Glyco_trans_1"/>
</dbReference>
<dbReference type="PANTHER" id="PTHR12526">
    <property type="entry name" value="GLYCOSYLTRANSFERASE"/>
    <property type="match status" value="1"/>
</dbReference>
<dbReference type="CDD" id="cd03811">
    <property type="entry name" value="GT4_GT28_WabH-like"/>
    <property type="match status" value="1"/>
</dbReference>
<organism evidence="2 3">
    <name type="scientific">Fibrobacter succinogenes</name>
    <name type="common">Bacteroides succinogenes</name>
    <dbReference type="NCBI Taxonomy" id="833"/>
    <lineage>
        <taxon>Bacteria</taxon>
        <taxon>Pseudomonadati</taxon>
        <taxon>Fibrobacterota</taxon>
        <taxon>Fibrobacteria</taxon>
        <taxon>Fibrobacterales</taxon>
        <taxon>Fibrobacteraceae</taxon>
        <taxon>Fibrobacter</taxon>
    </lineage>
</organism>
<dbReference type="AlphaFoldDB" id="A0A380RVC0"/>
<protein>
    <submittedName>
        <fullName evidence="2">Glycosyl transferases group 1</fullName>
    </submittedName>
</protein>
<accession>A0A380RVC0</accession>
<evidence type="ECO:0000259" key="1">
    <source>
        <dbReference type="Pfam" id="PF00534"/>
    </source>
</evidence>